<dbReference type="Proteomes" id="UP001055072">
    <property type="component" value="Unassembled WGS sequence"/>
</dbReference>
<keyword evidence="2" id="KW-1185">Reference proteome</keyword>
<sequence>MAGDSFEGQNFDFGNDNVKGDDMAVMFTTLIDKLERQPLPTGESSNTRKSTKLRSRELLDSDSSVDFMDMPLPNRMKVKRHDGEELEFKEHIRAVCARRMCCEIPKSPFNLPDNKEVDLYGMSDGKFGRPSFDAKNPEKRLWKFDVSKTVTKYLRLPNCRTSHSSRVRKAVMTHWKALNHQWKTLNMPEMEEQEREKLVAASACTKRYSNRKQLAARHTEGALRHPDSMGFKEVLSAAGVKAHSDDELVVHNGIQYAQTEVLQWRSTEFAAILRICDSLHLSTKFTPDGRPKTHVFPHVRITGKRVSERGPVPDLPENCYCERWKKRMGADYLETLCMRPSINLKLSQEIIDYAQCFVTLSLGCQIPQKSIGRGDSKDDDTEAPVHLDDAIS</sequence>
<evidence type="ECO:0000313" key="2">
    <source>
        <dbReference type="Proteomes" id="UP001055072"/>
    </source>
</evidence>
<name>A0ACB8TM61_9APHY</name>
<comment type="caution">
    <text evidence="1">The sequence shown here is derived from an EMBL/GenBank/DDBJ whole genome shotgun (WGS) entry which is preliminary data.</text>
</comment>
<proteinExistence type="predicted"/>
<accession>A0ACB8TM61</accession>
<evidence type="ECO:0000313" key="1">
    <source>
        <dbReference type="EMBL" id="KAI0083063.1"/>
    </source>
</evidence>
<organism evidence="1 2">
    <name type="scientific">Irpex rosettiformis</name>
    <dbReference type="NCBI Taxonomy" id="378272"/>
    <lineage>
        <taxon>Eukaryota</taxon>
        <taxon>Fungi</taxon>
        <taxon>Dikarya</taxon>
        <taxon>Basidiomycota</taxon>
        <taxon>Agaricomycotina</taxon>
        <taxon>Agaricomycetes</taxon>
        <taxon>Polyporales</taxon>
        <taxon>Irpicaceae</taxon>
        <taxon>Irpex</taxon>
    </lineage>
</organism>
<reference evidence="1" key="1">
    <citation type="journal article" date="2021" name="Environ. Microbiol.">
        <title>Gene family expansions and transcriptome signatures uncover fungal adaptations to wood decay.</title>
        <authorList>
            <person name="Hage H."/>
            <person name="Miyauchi S."/>
            <person name="Viragh M."/>
            <person name="Drula E."/>
            <person name="Min B."/>
            <person name="Chaduli D."/>
            <person name="Navarro D."/>
            <person name="Favel A."/>
            <person name="Norest M."/>
            <person name="Lesage-Meessen L."/>
            <person name="Balint B."/>
            <person name="Merenyi Z."/>
            <person name="de Eugenio L."/>
            <person name="Morin E."/>
            <person name="Martinez A.T."/>
            <person name="Baldrian P."/>
            <person name="Stursova M."/>
            <person name="Martinez M.J."/>
            <person name="Novotny C."/>
            <person name="Magnuson J.K."/>
            <person name="Spatafora J.W."/>
            <person name="Maurice S."/>
            <person name="Pangilinan J."/>
            <person name="Andreopoulos W."/>
            <person name="LaButti K."/>
            <person name="Hundley H."/>
            <person name="Na H."/>
            <person name="Kuo A."/>
            <person name="Barry K."/>
            <person name="Lipzen A."/>
            <person name="Henrissat B."/>
            <person name="Riley R."/>
            <person name="Ahrendt S."/>
            <person name="Nagy L.G."/>
            <person name="Grigoriev I.V."/>
            <person name="Martin F."/>
            <person name="Rosso M.N."/>
        </authorList>
    </citation>
    <scope>NUCLEOTIDE SEQUENCE</scope>
    <source>
        <strain evidence="1">CBS 384.51</strain>
    </source>
</reference>
<gene>
    <name evidence="1" type="ORF">BDY19DRAFT_998894</name>
</gene>
<dbReference type="EMBL" id="MU275002">
    <property type="protein sequence ID" value="KAI0083063.1"/>
    <property type="molecule type" value="Genomic_DNA"/>
</dbReference>
<protein>
    <submittedName>
        <fullName evidence="1">Uncharacterized protein</fullName>
    </submittedName>
</protein>